<dbReference type="AlphaFoldDB" id="A0A6M0CKG2"/>
<protein>
    <submittedName>
        <fullName evidence="1">Uracil-DNA glycosylase family protein</fullName>
    </submittedName>
</protein>
<reference evidence="1 2" key="1">
    <citation type="submission" date="2020-01" db="EMBL/GenBank/DDBJ databases">
        <title>Spongiivirga citrea KCTC 32990T.</title>
        <authorList>
            <person name="Wang G."/>
        </authorList>
    </citation>
    <scope>NUCLEOTIDE SEQUENCE [LARGE SCALE GENOMIC DNA]</scope>
    <source>
        <strain evidence="1 2">KCTC 32990</strain>
    </source>
</reference>
<dbReference type="Proteomes" id="UP000474296">
    <property type="component" value="Unassembled WGS sequence"/>
</dbReference>
<comment type="caution">
    <text evidence="1">The sequence shown here is derived from an EMBL/GenBank/DDBJ whole genome shotgun (WGS) entry which is preliminary data.</text>
</comment>
<proteinExistence type="predicted"/>
<dbReference type="InterPro" id="IPR036895">
    <property type="entry name" value="Uracil-DNA_glycosylase-like_sf"/>
</dbReference>
<dbReference type="EMBL" id="JAABOQ010000005">
    <property type="protein sequence ID" value="NER18418.1"/>
    <property type="molecule type" value="Genomic_DNA"/>
</dbReference>
<dbReference type="SUPFAM" id="SSF52141">
    <property type="entry name" value="Uracil-DNA glycosylase-like"/>
    <property type="match status" value="1"/>
</dbReference>
<gene>
    <name evidence="1" type="ORF">GWK10_14440</name>
</gene>
<organism evidence="1 2">
    <name type="scientific">Spongiivirga citrea</name>
    <dbReference type="NCBI Taxonomy" id="1481457"/>
    <lineage>
        <taxon>Bacteria</taxon>
        <taxon>Pseudomonadati</taxon>
        <taxon>Bacteroidota</taxon>
        <taxon>Flavobacteriia</taxon>
        <taxon>Flavobacteriales</taxon>
        <taxon>Flavobacteriaceae</taxon>
        <taxon>Spongiivirga</taxon>
    </lineage>
</organism>
<sequence>MFIHTHPYQPFIPENATKLIVGTLPPPRFTTGDLKPDDVNFCYGSRDGMLWRILDQIFELDLVFENTDFPIKQRKGFLEKQGIGICDIVDSAQREKIDASDLGMQHIKLRDLVGYLRKYPKVDTLLFTGGNSKNGPEYFFRRHLREYKMSLKLVEKSTPKIHEVEIDDRIVRTVSLTAPTGTANIAVGSNPLYKQLKAKNPEFNTFDFRVMQYREFF</sequence>
<evidence type="ECO:0000313" key="1">
    <source>
        <dbReference type="EMBL" id="NER18418.1"/>
    </source>
</evidence>
<dbReference type="RefSeq" id="WP_164033084.1">
    <property type="nucleotide sequence ID" value="NZ_JAABOQ010000005.1"/>
</dbReference>
<keyword evidence="2" id="KW-1185">Reference proteome</keyword>
<name>A0A6M0CKG2_9FLAO</name>
<accession>A0A6M0CKG2</accession>
<dbReference type="Gene3D" id="3.40.470.10">
    <property type="entry name" value="Uracil-DNA glycosylase-like domain"/>
    <property type="match status" value="1"/>
</dbReference>
<evidence type="ECO:0000313" key="2">
    <source>
        <dbReference type="Proteomes" id="UP000474296"/>
    </source>
</evidence>